<gene>
    <name evidence="1" type="ORF">PoMZ_02843</name>
</gene>
<sequence>MGRYMYGVSVGSVLSVAVEEYRDAESAGLRLVAGHVGKSIRVLVVEKWFQKVYGGLRKNL</sequence>
<dbReference type="Proteomes" id="UP000294847">
    <property type="component" value="Chromosome 3"/>
</dbReference>
<proteinExistence type="predicted"/>
<evidence type="ECO:0000313" key="1">
    <source>
        <dbReference type="EMBL" id="QBZ57906.1"/>
    </source>
</evidence>
<name>A0A4P7NA41_PYROR</name>
<accession>A0A4P7NA41</accession>
<evidence type="ECO:0000313" key="2">
    <source>
        <dbReference type="Proteomes" id="UP000294847"/>
    </source>
</evidence>
<reference evidence="1 2" key="1">
    <citation type="journal article" date="2019" name="Mol. Biol. Evol.">
        <title>Blast fungal genomes show frequent chromosomal changes, gene gains and losses, and effector gene turnover.</title>
        <authorList>
            <person name="Gomez Luciano L.B."/>
            <person name="Jason Tsai I."/>
            <person name="Chuma I."/>
            <person name="Tosa Y."/>
            <person name="Chen Y.H."/>
            <person name="Li J.Y."/>
            <person name="Li M.Y."/>
            <person name="Jade Lu M.Y."/>
            <person name="Nakayashiki H."/>
            <person name="Li W.H."/>
        </authorList>
    </citation>
    <scope>NUCLEOTIDE SEQUENCE [LARGE SCALE GENOMIC DNA]</scope>
    <source>
        <strain evidence="1">MZ5-1-6</strain>
    </source>
</reference>
<dbReference type="AlphaFoldDB" id="A0A4P7NA41"/>
<dbReference type="EMBL" id="CP034206">
    <property type="protein sequence ID" value="QBZ57906.1"/>
    <property type="molecule type" value="Genomic_DNA"/>
</dbReference>
<protein>
    <submittedName>
        <fullName evidence="1">Uncharacterized protein</fullName>
    </submittedName>
</protein>
<organism evidence="1 2">
    <name type="scientific">Pyricularia oryzae</name>
    <name type="common">Rice blast fungus</name>
    <name type="synonym">Magnaporthe oryzae</name>
    <dbReference type="NCBI Taxonomy" id="318829"/>
    <lineage>
        <taxon>Eukaryota</taxon>
        <taxon>Fungi</taxon>
        <taxon>Dikarya</taxon>
        <taxon>Ascomycota</taxon>
        <taxon>Pezizomycotina</taxon>
        <taxon>Sordariomycetes</taxon>
        <taxon>Sordariomycetidae</taxon>
        <taxon>Magnaporthales</taxon>
        <taxon>Pyriculariaceae</taxon>
        <taxon>Pyricularia</taxon>
    </lineage>
</organism>